<dbReference type="GO" id="GO:0005886">
    <property type="term" value="C:plasma membrane"/>
    <property type="evidence" value="ECO:0007669"/>
    <property type="project" value="UniProtKB-SubCell"/>
</dbReference>
<comment type="similarity">
    <text evidence="7">Belongs to the binding-protein-dependent transport system permease family.</text>
</comment>
<dbReference type="Proteomes" id="UP000189761">
    <property type="component" value="Unassembled WGS sequence"/>
</dbReference>
<keyword evidence="2 7" id="KW-0813">Transport</keyword>
<evidence type="ECO:0000256" key="6">
    <source>
        <dbReference type="ARBA" id="ARBA00023136"/>
    </source>
</evidence>
<feature type="transmembrane region" description="Helical" evidence="7">
    <location>
        <begin position="165"/>
        <end position="184"/>
    </location>
</feature>
<feature type="transmembrane region" description="Helical" evidence="7">
    <location>
        <begin position="103"/>
        <end position="128"/>
    </location>
</feature>
<feature type="transmembrane region" description="Helical" evidence="7">
    <location>
        <begin position="40"/>
        <end position="61"/>
    </location>
</feature>
<keyword evidence="5 7" id="KW-1133">Transmembrane helix</keyword>
<evidence type="ECO:0000256" key="5">
    <source>
        <dbReference type="ARBA" id="ARBA00022989"/>
    </source>
</evidence>
<dbReference type="SUPFAM" id="SSF161098">
    <property type="entry name" value="MetI-like"/>
    <property type="match status" value="1"/>
</dbReference>
<evidence type="ECO:0000256" key="8">
    <source>
        <dbReference type="SAM" id="MobiDB-lite"/>
    </source>
</evidence>
<keyword evidence="3" id="KW-1003">Cell membrane</keyword>
<dbReference type="InterPro" id="IPR025966">
    <property type="entry name" value="OppC_N"/>
</dbReference>
<dbReference type="PANTHER" id="PTHR43386">
    <property type="entry name" value="OLIGOPEPTIDE TRANSPORT SYSTEM PERMEASE PROTEIN APPC"/>
    <property type="match status" value="1"/>
</dbReference>
<evidence type="ECO:0000259" key="9">
    <source>
        <dbReference type="PROSITE" id="PS50928"/>
    </source>
</evidence>
<evidence type="ECO:0000256" key="4">
    <source>
        <dbReference type="ARBA" id="ARBA00022692"/>
    </source>
</evidence>
<proteinExistence type="inferred from homology"/>
<dbReference type="EMBL" id="MTLA01000018">
    <property type="protein sequence ID" value="OOP70059.1"/>
    <property type="molecule type" value="Genomic_DNA"/>
</dbReference>
<reference evidence="10 11" key="1">
    <citation type="submission" date="2017-01" db="EMBL/GenBank/DDBJ databases">
        <title>Draft genome sequence of Bacillus oleronius.</title>
        <authorList>
            <person name="Allam M."/>
        </authorList>
    </citation>
    <scope>NUCLEOTIDE SEQUENCE [LARGE SCALE GENOMIC DNA]</scope>
    <source>
        <strain evidence="10 11">DSM 9356</strain>
    </source>
</reference>
<evidence type="ECO:0000256" key="2">
    <source>
        <dbReference type="ARBA" id="ARBA00022448"/>
    </source>
</evidence>
<dbReference type="Gene3D" id="1.10.3720.10">
    <property type="entry name" value="MetI-like"/>
    <property type="match status" value="1"/>
</dbReference>
<dbReference type="Pfam" id="PF12911">
    <property type="entry name" value="OppC_N"/>
    <property type="match status" value="1"/>
</dbReference>
<dbReference type="CDD" id="cd06261">
    <property type="entry name" value="TM_PBP2"/>
    <property type="match status" value="1"/>
</dbReference>
<feature type="transmembrane region" description="Helical" evidence="7">
    <location>
        <begin position="223"/>
        <end position="248"/>
    </location>
</feature>
<dbReference type="Pfam" id="PF00528">
    <property type="entry name" value="BPD_transp_1"/>
    <property type="match status" value="1"/>
</dbReference>
<gene>
    <name evidence="10" type="ORF">BWZ43_01800</name>
</gene>
<feature type="transmembrane region" description="Helical" evidence="7">
    <location>
        <begin position="140"/>
        <end position="159"/>
    </location>
</feature>
<sequence length="307" mass="33558">MDTKTNFTFDSNPEVNSKRKSIKGKSPFQLALRRFMKNKLAMAGLIILFLIVVAIIFAPLLTNQPPTKSNLLLIEQPPSADHPLGTDSSGRDNFSRLLYGGRISMIVGFSAMFCTLIIGVTLGSIAGYYRGIVDGIIMRIADLILMLPFLVLVLTIVAILQKVTIGIFVGIIAITSWPNLARIIRGTFLSLREQEFVLGAKAIGASDFRIIFKHFIPNAIGPIVVNATLMMATMIIVESALSFIGFGIPQPTPTWGNMISEAQSLRILRNSPEAWIPPGLAILLTVLCINFIGDGLRDAFDPKSNNR</sequence>
<dbReference type="InterPro" id="IPR035906">
    <property type="entry name" value="MetI-like_sf"/>
</dbReference>
<feature type="transmembrane region" description="Helical" evidence="7">
    <location>
        <begin position="274"/>
        <end position="293"/>
    </location>
</feature>
<dbReference type="GO" id="GO:0055085">
    <property type="term" value="P:transmembrane transport"/>
    <property type="evidence" value="ECO:0007669"/>
    <property type="project" value="InterPro"/>
</dbReference>
<keyword evidence="11" id="KW-1185">Reference proteome</keyword>
<dbReference type="PROSITE" id="PS50928">
    <property type="entry name" value="ABC_TM1"/>
    <property type="match status" value="1"/>
</dbReference>
<comment type="subcellular location">
    <subcellularLocation>
        <location evidence="1 7">Cell membrane</location>
        <topology evidence="1 7">Multi-pass membrane protein</topology>
    </subcellularLocation>
</comment>
<evidence type="ECO:0000256" key="1">
    <source>
        <dbReference type="ARBA" id="ARBA00004651"/>
    </source>
</evidence>
<dbReference type="PANTHER" id="PTHR43386:SF1">
    <property type="entry name" value="D,D-DIPEPTIDE TRANSPORT SYSTEM PERMEASE PROTEIN DDPC-RELATED"/>
    <property type="match status" value="1"/>
</dbReference>
<protein>
    <submittedName>
        <fullName evidence="10">Peptide ABC transporter permease</fullName>
    </submittedName>
</protein>
<organism evidence="10 11">
    <name type="scientific">Heyndrickxia oleronia</name>
    <dbReference type="NCBI Taxonomy" id="38875"/>
    <lineage>
        <taxon>Bacteria</taxon>
        <taxon>Bacillati</taxon>
        <taxon>Bacillota</taxon>
        <taxon>Bacilli</taxon>
        <taxon>Bacillales</taxon>
        <taxon>Bacillaceae</taxon>
        <taxon>Heyndrickxia</taxon>
    </lineage>
</organism>
<feature type="region of interest" description="Disordered" evidence="8">
    <location>
        <begin position="1"/>
        <end position="20"/>
    </location>
</feature>
<comment type="caution">
    <text evidence="10">The sequence shown here is derived from an EMBL/GenBank/DDBJ whole genome shotgun (WGS) entry which is preliminary data.</text>
</comment>
<evidence type="ECO:0000313" key="10">
    <source>
        <dbReference type="EMBL" id="OOP70059.1"/>
    </source>
</evidence>
<feature type="compositionally biased region" description="Polar residues" evidence="8">
    <location>
        <begin position="1"/>
        <end position="15"/>
    </location>
</feature>
<name>A0A8E2LHB2_9BACI</name>
<dbReference type="RefSeq" id="WP_078109304.1">
    <property type="nucleotide sequence ID" value="NZ_CP065424.1"/>
</dbReference>
<keyword evidence="4 7" id="KW-0812">Transmembrane</keyword>
<keyword evidence="6 7" id="KW-0472">Membrane</keyword>
<dbReference type="InterPro" id="IPR050366">
    <property type="entry name" value="BP-dependent_transpt_permease"/>
</dbReference>
<accession>A0A8E2LHB2</accession>
<evidence type="ECO:0000256" key="7">
    <source>
        <dbReference type="RuleBase" id="RU363032"/>
    </source>
</evidence>
<dbReference type="NCBIfam" id="NF045476">
    <property type="entry name" value="Opp4C"/>
    <property type="match status" value="1"/>
</dbReference>
<dbReference type="InterPro" id="IPR053523">
    <property type="entry name" value="Oligopeptide_permease_AppC"/>
</dbReference>
<dbReference type="InterPro" id="IPR000515">
    <property type="entry name" value="MetI-like"/>
</dbReference>
<dbReference type="AlphaFoldDB" id="A0A8E2LHB2"/>
<evidence type="ECO:0000256" key="3">
    <source>
        <dbReference type="ARBA" id="ARBA00022475"/>
    </source>
</evidence>
<feature type="domain" description="ABC transmembrane type-1" evidence="9">
    <location>
        <begin position="101"/>
        <end position="293"/>
    </location>
</feature>
<evidence type="ECO:0000313" key="11">
    <source>
        <dbReference type="Proteomes" id="UP000189761"/>
    </source>
</evidence>